<dbReference type="InterPro" id="IPR002110">
    <property type="entry name" value="Ankyrin_rpt"/>
</dbReference>
<dbReference type="EMBL" id="CAJNOR010000486">
    <property type="protein sequence ID" value="CAF0928374.1"/>
    <property type="molecule type" value="Genomic_DNA"/>
</dbReference>
<reference evidence="2" key="1">
    <citation type="submission" date="2021-02" db="EMBL/GenBank/DDBJ databases">
        <authorList>
            <person name="Nowell W R."/>
        </authorList>
    </citation>
    <scope>NUCLEOTIDE SEQUENCE</scope>
</reference>
<protein>
    <submittedName>
        <fullName evidence="2">Uncharacterized protein</fullName>
    </submittedName>
</protein>
<proteinExistence type="predicted"/>
<evidence type="ECO:0000313" key="3">
    <source>
        <dbReference type="Proteomes" id="UP000663828"/>
    </source>
</evidence>
<dbReference type="AlphaFoldDB" id="A0A814BF08"/>
<comment type="caution">
    <text evidence="2">The sequence shown here is derived from an EMBL/GenBank/DDBJ whole genome shotgun (WGS) entry which is preliminary data.</text>
</comment>
<dbReference type="InterPro" id="IPR036770">
    <property type="entry name" value="Ankyrin_rpt-contain_sf"/>
</dbReference>
<dbReference type="PROSITE" id="PS50088">
    <property type="entry name" value="ANK_REPEAT"/>
    <property type="match status" value="1"/>
</dbReference>
<accession>A0A814BF08</accession>
<evidence type="ECO:0000256" key="1">
    <source>
        <dbReference type="PROSITE-ProRule" id="PRU00023"/>
    </source>
</evidence>
<sequence length="314" mass="37053">MKSSKCIPKNEDVYIDISDQRYEKQKSLARNKKRQDRLENFHLFGMYDHLHTKAQKRRDLSAECGSNYSMQVCDRFTCSDDRSEDYAIKFLNKYRHLNARLLKFEALYVIKHNDTGSLDFILRHPRMKHQAHEYKDYYYRRHIILTYAICLRKSECVQLIESKGVGENEQLVLQYFIHQALYRNIIIENEYPPFSYLITRIVEGEHIYTYSFLSVPVLSCIRILIDSGVDVNEIVSSTKSAPLHLIAQCSNIDHVRSVIRLLLETNAHLDYVNRNGLQAEQVAYDWEIRDLLRVNRKLSLKCQCAHLVNSRNLN</sequence>
<gene>
    <name evidence="2" type="ORF">XAT740_LOCUS9433</name>
</gene>
<dbReference type="Proteomes" id="UP000663828">
    <property type="component" value="Unassembled WGS sequence"/>
</dbReference>
<dbReference type="SUPFAM" id="SSF48403">
    <property type="entry name" value="Ankyrin repeat"/>
    <property type="match status" value="1"/>
</dbReference>
<feature type="repeat" description="ANK" evidence="1">
    <location>
        <begin position="238"/>
        <end position="274"/>
    </location>
</feature>
<name>A0A814BF08_ADIRI</name>
<keyword evidence="3" id="KW-1185">Reference proteome</keyword>
<keyword evidence="1" id="KW-0040">ANK repeat</keyword>
<organism evidence="2 3">
    <name type="scientific">Adineta ricciae</name>
    <name type="common">Rotifer</name>
    <dbReference type="NCBI Taxonomy" id="249248"/>
    <lineage>
        <taxon>Eukaryota</taxon>
        <taxon>Metazoa</taxon>
        <taxon>Spiralia</taxon>
        <taxon>Gnathifera</taxon>
        <taxon>Rotifera</taxon>
        <taxon>Eurotatoria</taxon>
        <taxon>Bdelloidea</taxon>
        <taxon>Adinetida</taxon>
        <taxon>Adinetidae</taxon>
        <taxon>Adineta</taxon>
    </lineage>
</organism>
<dbReference type="Gene3D" id="1.25.40.20">
    <property type="entry name" value="Ankyrin repeat-containing domain"/>
    <property type="match status" value="1"/>
</dbReference>
<evidence type="ECO:0000313" key="2">
    <source>
        <dbReference type="EMBL" id="CAF0928374.1"/>
    </source>
</evidence>